<reference evidence="1 2" key="1">
    <citation type="submission" date="2016-11" db="EMBL/GenBank/DDBJ databases">
        <title>Mixed transmission modes and dynamic genome evolution in an obligate animal-bacterial symbiosis.</title>
        <authorList>
            <person name="Russell S.L."/>
            <person name="Corbett-Detig R.B."/>
            <person name="Cavanaugh C.M."/>
        </authorList>
    </citation>
    <scope>NUCLEOTIDE SEQUENCE [LARGE SCALE GENOMIC DNA]</scope>
    <source>
        <strain evidence="1">Sp-SM6</strain>
    </source>
</reference>
<keyword evidence="2" id="KW-1185">Reference proteome</keyword>
<dbReference type="AlphaFoldDB" id="A0A1T2L1R7"/>
<comment type="caution">
    <text evidence="1">The sequence shown here is derived from an EMBL/GenBank/DDBJ whole genome shotgun (WGS) entry which is preliminary data.</text>
</comment>
<dbReference type="Proteomes" id="UP000190198">
    <property type="component" value="Unassembled WGS sequence"/>
</dbReference>
<name>A0A1T2L1R7_9GAMM</name>
<dbReference type="Gene3D" id="3.30.565.10">
    <property type="entry name" value="Histidine kinase-like ATPase, C-terminal domain"/>
    <property type="match status" value="1"/>
</dbReference>
<protein>
    <submittedName>
        <fullName evidence="1">Uncharacterized protein</fullName>
    </submittedName>
</protein>
<dbReference type="EMBL" id="MPRK01000148">
    <property type="protein sequence ID" value="OOZ38960.1"/>
    <property type="molecule type" value="Genomic_DNA"/>
</dbReference>
<dbReference type="InterPro" id="IPR036890">
    <property type="entry name" value="HATPase_C_sf"/>
</dbReference>
<accession>A0A1T2L1R7</accession>
<evidence type="ECO:0000313" key="1">
    <source>
        <dbReference type="EMBL" id="OOZ38960.1"/>
    </source>
</evidence>
<evidence type="ECO:0000313" key="2">
    <source>
        <dbReference type="Proteomes" id="UP000190198"/>
    </source>
</evidence>
<gene>
    <name evidence="1" type="ORF">BOW52_07835</name>
</gene>
<dbReference type="SUPFAM" id="SSF55874">
    <property type="entry name" value="ATPase domain of HSP90 chaperone/DNA topoisomerase II/histidine kinase"/>
    <property type="match status" value="1"/>
</dbReference>
<organism evidence="1 2">
    <name type="scientific">Solemya elarraichensis gill symbiont</name>
    <dbReference type="NCBI Taxonomy" id="1918949"/>
    <lineage>
        <taxon>Bacteria</taxon>
        <taxon>Pseudomonadati</taxon>
        <taxon>Pseudomonadota</taxon>
        <taxon>Gammaproteobacteria</taxon>
        <taxon>sulfur-oxidizing symbionts</taxon>
    </lineage>
</organism>
<proteinExistence type="predicted"/>
<sequence length="270" mass="29421">MFVRFEIPSNCKIMVAAGVKLLSLANQLQAIGKSVSMSFGFSSATLGYLNRIGFFDLLDTRITVEPERPSYSSAELYRGGNQGLVEFAPISPIHQDRELPSRLERALTAALPDTVDRDAFGPAAYTVLGELVSNIYEHSETNLDGFAVLQVYPQGKKATVAVSDSGKGLIETLRPALLMQDHALGSLDDASLLVEAFRNGLSRHGKGRGNGLKQCATKAIRYNAKLEVRLPNTYVRLVPSTDGYTPHTVYSQNDAPLLWGTHLAFEFSLA</sequence>